<accession>A0AAV7QX35</accession>
<evidence type="ECO:0000313" key="3">
    <source>
        <dbReference type="Proteomes" id="UP001066276"/>
    </source>
</evidence>
<keyword evidence="3" id="KW-1185">Reference proteome</keyword>
<evidence type="ECO:0000256" key="1">
    <source>
        <dbReference type="SAM" id="MobiDB-lite"/>
    </source>
</evidence>
<comment type="caution">
    <text evidence="2">The sequence shown here is derived from an EMBL/GenBank/DDBJ whole genome shotgun (WGS) entry which is preliminary data.</text>
</comment>
<proteinExistence type="predicted"/>
<dbReference type="EMBL" id="JANPWB010000010">
    <property type="protein sequence ID" value="KAJ1144555.1"/>
    <property type="molecule type" value="Genomic_DNA"/>
</dbReference>
<gene>
    <name evidence="2" type="ORF">NDU88_010853</name>
</gene>
<name>A0AAV7QX35_PLEWA</name>
<feature type="region of interest" description="Disordered" evidence="1">
    <location>
        <begin position="92"/>
        <end position="142"/>
    </location>
</feature>
<dbReference type="Proteomes" id="UP001066276">
    <property type="component" value="Chromosome 6"/>
</dbReference>
<reference evidence="2" key="1">
    <citation type="journal article" date="2022" name="bioRxiv">
        <title>Sequencing and chromosome-scale assembly of the giantPleurodeles waltlgenome.</title>
        <authorList>
            <person name="Brown T."/>
            <person name="Elewa A."/>
            <person name="Iarovenko S."/>
            <person name="Subramanian E."/>
            <person name="Araus A.J."/>
            <person name="Petzold A."/>
            <person name="Susuki M."/>
            <person name="Suzuki K.-i.T."/>
            <person name="Hayashi T."/>
            <person name="Toyoda A."/>
            <person name="Oliveira C."/>
            <person name="Osipova E."/>
            <person name="Leigh N.D."/>
            <person name="Simon A."/>
            <person name="Yun M.H."/>
        </authorList>
    </citation>
    <scope>NUCLEOTIDE SEQUENCE</scope>
    <source>
        <strain evidence="2">20211129_DDA</strain>
        <tissue evidence="2">Liver</tissue>
    </source>
</reference>
<organism evidence="2 3">
    <name type="scientific">Pleurodeles waltl</name>
    <name type="common">Iberian ribbed newt</name>
    <dbReference type="NCBI Taxonomy" id="8319"/>
    <lineage>
        <taxon>Eukaryota</taxon>
        <taxon>Metazoa</taxon>
        <taxon>Chordata</taxon>
        <taxon>Craniata</taxon>
        <taxon>Vertebrata</taxon>
        <taxon>Euteleostomi</taxon>
        <taxon>Amphibia</taxon>
        <taxon>Batrachia</taxon>
        <taxon>Caudata</taxon>
        <taxon>Salamandroidea</taxon>
        <taxon>Salamandridae</taxon>
        <taxon>Pleurodelinae</taxon>
        <taxon>Pleurodeles</taxon>
    </lineage>
</organism>
<dbReference type="AlphaFoldDB" id="A0AAV7QX35"/>
<protein>
    <submittedName>
        <fullName evidence="2">Uncharacterized protein</fullName>
    </submittedName>
</protein>
<sequence length="158" mass="17950">MRYKCSWSRIQRREHTRAEARSGIFPFVKARESAISYRESPAAPGASPVYKTAGRTTLAVVQSRIEERAWLWPQLRRTSPLHLRRGRAEFYDPTSTGAAKPMTSRCPKGWEPLGRRQRGSPSPLRTDCAPPARPRPCERSASGEMNWKVSGCLRRVRA</sequence>
<evidence type="ECO:0000313" key="2">
    <source>
        <dbReference type="EMBL" id="KAJ1144555.1"/>
    </source>
</evidence>